<evidence type="ECO:0000313" key="2">
    <source>
        <dbReference type="Proteomes" id="UP000694865"/>
    </source>
</evidence>
<dbReference type="PANTHER" id="PTHR14375">
    <property type="entry name" value="SIMILAR TO RIKEN CDNA 4931414P19"/>
    <property type="match status" value="1"/>
</dbReference>
<dbReference type="GeneID" id="102805615"/>
<dbReference type="Pfam" id="PF15394">
    <property type="entry name" value="DUF4616"/>
    <property type="match status" value="1"/>
</dbReference>
<evidence type="ECO:0000313" key="3">
    <source>
        <dbReference type="RefSeq" id="XP_006817665.1"/>
    </source>
</evidence>
<feature type="non-terminal residue" evidence="3">
    <location>
        <position position="1"/>
    </location>
</feature>
<protein>
    <submittedName>
        <fullName evidence="3">Uncharacterized protein C14orf93 homolog</fullName>
    </submittedName>
</protein>
<evidence type="ECO:0000256" key="1">
    <source>
        <dbReference type="SAM" id="MobiDB-lite"/>
    </source>
</evidence>
<name>A0ABM0MCC4_SACKO</name>
<dbReference type="PANTHER" id="PTHR14375:SF2">
    <property type="entry name" value="SIMILAR TO RIKEN CDNA 4931414P19"/>
    <property type="match status" value="1"/>
</dbReference>
<dbReference type="RefSeq" id="XP_006817665.1">
    <property type="nucleotide sequence ID" value="XM_006817602.1"/>
</dbReference>
<feature type="region of interest" description="Disordered" evidence="1">
    <location>
        <begin position="226"/>
        <end position="246"/>
    </location>
</feature>
<accession>A0ABM0MCC4</accession>
<organism evidence="2 3">
    <name type="scientific">Saccoglossus kowalevskii</name>
    <name type="common">Acorn worm</name>
    <dbReference type="NCBI Taxonomy" id="10224"/>
    <lineage>
        <taxon>Eukaryota</taxon>
        <taxon>Metazoa</taxon>
        <taxon>Hemichordata</taxon>
        <taxon>Enteropneusta</taxon>
        <taxon>Harrimaniidae</taxon>
        <taxon>Saccoglossus</taxon>
    </lineage>
</organism>
<dbReference type="InterPro" id="IPR028101">
    <property type="entry name" value="DUF4616"/>
</dbReference>
<feature type="region of interest" description="Disordered" evidence="1">
    <location>
        <begin position="126"/>
        <end position="148"/>
    </location>
</feature>
<dbReference type="Proteomes" id="UP000694865">
    <property type="component" value="Unplaced"/>
</dbReference>
<keyword evidence="2" id="KW-1185">Reference proteome</keyword>
<reference evidence="3" key="1">
    <citation type="submission" date="2025-08" db="UniProtKB">
        <authorList>
            <consortium name="RefSeq"/>
        </authorList>
    </citation>
    <scope>IDENTIFICATION</scope>
    <source>
        <tissue evidence="3">Testes</tissue>
    </source>
</reference>
<sequence length="246" mass="29158">QVAINTFLEGLKKNQDAFQEKVLEKINILVEKSNMQVVEKNIPQDCSGESTTSNIRTPRELSRTLKNLSKQDGYQFIPEERIESVRNSGVREKLNNVLKDKFQDKFTHLEYQVSVTQRYNSERVKFRESQNPDFGDQQKSRRRIRSRQHKLMKRRQLKVLESERPIWKHVKAELMSEEEGEIDGAVLCQKPSWRTDKLNEIINTIDERLKADPKFRVLMNRRKYAQRPCSRPRPTKYFPAELVQPE</sequence>
<proteinExistence type="predicted"/>
<gene>
    <name evidence="3" type="primary">LOC102805615</name>
</gene>